<accession>A0A177C9K1</accession>
<evidence type="ECO:0000313" key="2">
    <source>
        <dbReference type="Proteomes" id="UP000077069"/>
    </source>
</evidence>
<dbReference type="Proteomes" id="UP000077069">
    <property type="component" value="Unassembled WGS sequence"/>
</dbReference>
<organism evidence="1 2">
    <name type="scientific">Paraphaeosphaeria sporulosa</name>
    <dbReference type="NCBI Taxonomy" id="1460663"/>
    <lineage>
        <taxon>Eukaryota</taxon>
        <taxon>Fungi</taxon>
        <taxon>Dikarya</taxon>
        <taxon>Ascomycota</taxon>
        <taxon>Pezizomycotina</taxon>
        <taxon>Dothideomycetes</taxon>
        <taxon>Pleosporomycetidae</taxon>
        <taxon>Pleosporales</taxon>
        <taxon>Massarineae</taxon>
        <taxon>Didymosphaeriaceae</taxon>
        <taxon>Paraphaeosphaeria</taxon>
    </lineage>
</organism>
<dbReference type="InParanoid" id="A0A177C9K1"/>
<proteinExistence type="predicted"/>
<dbReference type="GeneID" id="28770873"/>
<keyword evidence="2" id="KW-1185">Reference proteome</keyword>
<dbReference type="RefSeq" id="XP_018034688.1">
    <property type="nucleotide sequence ID" value="XM_018187387.1"/>
</dbReference>
<reference evidence="1 2" key="1">
    <citation type="submission" date="2016-05" db="EMBL/GenBank/DDBJ databases">
        <title>Comparative analysis of secretome profiles of manganese(II)-oxidizing ascomycete fungi.</title>
        <authorList>
            <consortium name="DOE Joint Genome Institute"/>
            <person name="Zeiner C.A."/>
            <person name="Purvine S.O."/>
            <person name="Zink E.M."/>
            <person name="Wu S."/>
            <person name="Pasa-Tolic L."/>
            <person name="Chaput D.L."/>
            <person name="Haridas S."/>
            <person name="Grigoriev I.V."/>
            <person name="Santelli C.M."/>
            <person name="Hansel C.M."/>
        </authorList>
    </citation>
    <scope>NUCLEOTIDE SEQUENCE [LARGE SCALE GENOMIC DNA]</scope>
    <source>
        <strain evidence="1 2">AP3s5-JAC2a</strain>
    </source>
</reference>
<sequence>MVVPRCRRTLSRLLLYAVGFCQENYRLSLQQHSAHIAWSRSRGSSVQCPSWDAVSHIIGRDNYQKASSFAQGSKRMLFVWNIGTASRRVASCIRRGCIMHEPFSDKVSRRTNRASLIGSKTLDAESPAGVSQSVAFPSRRKWSSGRLNISTSFIIVTRFPQIDFSGRVDSIRSGPVAWLTKQRMVSQPTESWPGPGHHTG</sequence>
<gene>
    <name evidence="1" type="ORF">CC84DRAFT_787436</name>
</gene>
<protein>
    <submittedName>
        <fullName evidence="1">Uncharacterized protein</fullName>
    </submittedName>
</protein>
<name>A0A177C9K1_9PLEO</name>
<dbReference type="EMBL" id="KV441553">
    <property type="protein sequence ID" value="OAG04323.1"/>
    <property type="molecule type" value="Genomic_DNA"/>
</dbReference>
<dbReference type="AlphaFoldDB" id="A0A177C9K1"/>
<evidence type="ECO:0000313" key="1">
    <source>
        <dbReference type="EMBL" id="OAG04323.1"/>
    </source>
</evidence>